<dbReference type="PROSITE" id="PS01227">
    <property type="entry name" value="UPF0012"/>
    <property type="match status" value="1"/>
</dbReference>
<dbReference type="PANTHER" id="PTHR23088:SF27">
    <property type="entry name" value="DEAMINATED GLUTATHIONE AMIDASE"/>
    <property type="match status" value="1"/>
</dbReference>
<evidence type="ECO:0000259" key="1">
    <source>
        <dbReference type="PROSITE" id="PS50263"/>
    </source>
</evidence>
<dbReference type="InterPro" id="IPR003010">
    <property type="entry name" value="C-N_Hydrolase"/>
</dbReference>
<proteinExistence type="predicted"/>
<dbReference type="InterPro" id="IPR001110">
    <property type="entry name" value="UPF0012_CS"/>
</dbReference>
<dbReference type="EMBL" id="DTCK01000007">
    <property type="protein sequence ID" value="HGQ35129.1"/>
    <property type="molecule type" value="Genomic_DNA"/>
</dbReference>
<name>A0A7C4JJS9_9CREN</name>
<comment type="caution">
    <text evidence="3">The sequence shown here is derived from an EMBL/GenBank/DDBJ whole genome shotgun (WGS) entry which is preliminary data.</text>
</comment>
<organism evidence="3">
    <name type="scientific">Ignisphaera aggregans</name>
    <dbReference type="NCBI Taxonomy" id="334771"/>
    <lineage>
        <taxon>Archaea</taxon>
        <taxon>Thermoproteota</taxon>
        <taxon>Thermoprotei</taxon>
        <taxon>Desulfurococcales</taxon>
        <taxon>Desulfurococcaceae</taxon>
        <taxon>Ignisphaera</taxon>
    </lineage>
</organism>
<evidence type="ECO:0000313" key="3">
    <source>
        <dbReference type="EMBL" id="HGQ64716.1"/>
    </source>
</evidence>
<dbReference type="AlphaFoldDB" id="A0A7C4JJS9"/>
<evidence type="ECO:0000313" key="2">
    <source>
        <dbReference type="EMBL" id="HGQ35129.1"/>
    </source>
</evidence>
<feature type="domain" description="CN hydrolase" evidence="1">
    <location>
        <begin position="5"/>
        <end position="245"/>
    </location>
</feature>
<dbReference type="PROSITE" id="PS50263">
    <property type="entry name" value="CN_HYDROLASE"/>
    <property type="match status" value="1"/>
</dbReference>
<dbReference type="Gene3D" id="3.60.110.10">
    <property type="entry name" value="Carbon-nitrogen hydrolase"/>
    <property type="match status" value="1"/>
</dbReference>
<dbReference type="PANTHER" id="PTHR23088">
    <property type="entry name" value="NITRILASE-RELATED"/>
    <property type="match status" value="1"/>
</dbReference>
<dbReference type="Pfam" id="PF00795">
    <property type="entry name" value="CN_hydrolase"/>
    <property type="match status" value="1"/>
</dbReference>
<dbReference type="InterPro" id="IPR036526">
    <property type="entry name" value="C-N_Hydrolase_sf"/>
</dbReference>
<dbReference type="SUPFAM" id="SSF56317">
    <property type="entry name" value="Carbon-nitrogen hydrolase"/>
    <property type="match status" value="1"/>
</dbReference>
<dbReference type="EMBL" id="DTBD01000049">
    <property type="protein sequence ID" value="HGQ64716.1"/>
    <property type="molecule type" value="Genomic_DNA"/>
</dbReference>
<protein>
    <submittedName>
        <fullName evidence="3">Nitrilase</fullName>
    </submittedName>
</protein>
<gene>
    <name evidence="3" type="ORF">ENU08_05670</name>
    <name evidence="2" type="ORF">ENU41_00410</name>
</gene>
<sequence>MAKELIVGIVQAYFNKYPEENLDKASSIIVQKFREADIIVLPEYSMINPFIFRDSAEVYRLSEDVSSSRYLTYLEKLASKLNTSIVAHFIEKTNTPPLTKNTSILVSPNKVIPVYSKMHLFDAYNYKESTFFLPGISPGNIVTVKNFKLGFAVCYDLRFPELFRFYAIKGADVVVVQAGWVKGPLKEETLDILASARAHENTIYIVLANQTGDMFTGRSGVFSPWGYKELDMGFDEKYAEYTLDIEEVEKTRSTIPVVRQAAERWEIKTRYYQLR</sequence>
<accession>A0A7C4JJS9</accession>
<reference evidence="3" key="1">
    <citation type="journal article" date="2020" name="mSystems">
        <title>Genome- and Community-Level Interaction Insights into Carbon Utilization and Element Cycling Functions of Hydrothermarchaeota in Hydrothermal Sediment.</title>
        <authorList>
            <person name="Zhou Z."/>
            <person name="Liu Y."/>
            <person name="Xu W."/>
            <person name="Pan J."/>
            <person name="Luo Z.H."/>
            <person name="Li M."/>
        </authorList>
    </citation>
    <scope>NUCLEOTIDE SEQUENCE [LARGE SCALE GENOMIC DNA]</scope>
    <source>
        <strain evidence="3">SpSt-637</strain>
        <strain evidence="2">SpSt-667</strain>
    </source>
</reference>